<evidence type="ECO:0000256" key="10">
    <source>
        <dbReference type="ARBA" id="ARBA00048304"/>
    </source>
</evidence>
<dbReference type="Pfam" id="PF18134">
    <property type="entry name" value="AGS_C"/>
    <property type="match status" value="1"/>
</dbReference>
<evidence type="ECO:0000259" key="13">
    <source>
        <dbReference type="Pfam" id="PF21713"/>
    </source>
</evidence>
<keyword evidence="5" id="KW-0067">ATP-binding</keyword>
<gene>
    <name evidence="14" type="ORF">ABIF63_005314</name>
</gene>
<dbReference type="Proteomes" id="UP001549291">
    <property type="component" value="Unassembled WGS sequence"/>
</dbReference>
<dbReference type="Pfam" id="PF21654">
    <property type="entry name" value="DncV-like_NTFase"/>
    <property type="match status" value="1"/>
</dbReference>
<evidence type="ECO:0000256" key="9">
    <source>
        <dbReference type="ARBA" id="ARBA00044145"/>
    </source>
</evidence>
<accession>A0ABV2RW89</accession>
<keyword evidence="15" id="KW-1185">Reference proteome</keyword>
<feature type="domain" description="Adenylyl/Guanylyl and SMODS C-terminal sensor" evidence="11">
    <location>
        <begin position="355"/>
        <end position="441"/>
    </location>
</feature>
<keyword evidence="4" id="KW-0547">Nucleotide-binding</keyword>
<name>A0ABV2RW89_BRAJP</name>
<comment type="catalytic activity">
    <reaction evidence="10">
        <text>GTP + ATP = 3',3'-cGAMP + 2 diphosphate</text>
        <dbReference type="Rhea" id="RHEA:35647"/>
        <dbReference type="ChEBI" id="CHEBI:30616"/>
        <dbReference type="ChEBI" id="CHEBI:33019"/>
        <dbReference type="ChEBI" id="CHEBI:37565"/>
        <dbReference type="ChEBI" id="CHEBI:71501"/>
    </reaction>
    <physiologicalReaction direction="left-to-right" evidence="10">
        <dbReference type="Rhea" id="RHEA:35648"/>
    </physiologicalReaction>
</comment>
<evidence type="ECO:0000313" key="15">
    <source>
        <dbReference type="Proteomes" id="UP001549291"/>
    </source>
</evidence>
<dbReference type="InterPro" id="IPR048445">
    <property type="entry name" value="DncV-like_NTFase"/>
</dbReference>
<evidence type="ECO:0000256" key="4">
    <source>
        <dbReference type="ARBA" id="ARBA00022741"/>
    </source>
</evidence>
<keyword evidence="6" id="KW-0460">Magnesium</keyword>
<sequence>MGIAANLFFNTDDAENCLDWRVRPSDEQYDTQKERWNDLAEHLKQDLAERSDCRISSWLQGSYKFGTQIRPARSDEEFDIDLGVYFLWSGQPEDGDHDPTDLKGFVQDSLTEYVEDDTNDASGVDEPRPKCSRVHFDGNFHIDVPSYHLDNGRDARSLATAKNEWENSDPKAIYAWWKVITGHADRARCRRLVRYLKMWAALRIDADARPSSILITVLVADAFDNLDRDQFSGDDEFLRETVANIASRLRDDAEVQNPANKKENLNRLDEEKSTALIEKLDELLSTADRALAAATKAASAEIWAEAFDHFFPVPEDDDQEETVLKESSRALATIQFNPIISVEAFVGNRVFRGVDRIGPIPKGCDITFTLANAQQLPRGATVDWMVRNSGKEAELENDLGHRIGTGLTASRDSAYRGTHHMDVAVKLNGLLIGRKRIPVEITGLGIPKRNPSRPAWTQFRR</sequence>
<evidence type="ECO:0000256" key="2">
    <source>
        <dbReference type="ARBA" id="ARBA00022695"/>
    </source>
</evidence>
<dbReference type="EMBL" id="JBEPTQ010000002">
    <property type="protein sequence ID" value="MET4721208.1"/>
    <property type="molecule type" value="Genomic_DNA"/>
</dbReference>
<reference evidence="14 15" key="1">
    <citation type="submission" date="2024-06" db="EMBL/GenBank/DDBJ databases">
        <title>Genomic Encyclopedia of Type Strains, Phase V (KMG-V): Genome sequencing to study the core and pangenomes of soil and plant-associated prokaryotes.</title>
        <authorList>
            <person name="Whitman W."/>
        </authorList>
    </citation>
    <scope>NUCLEOTIDE SEQUENCE [LARGE SCALE GENOMIC DNA]</scope>
    <source>
        <strain evidence="14 15">USDA 160</strain>
    </source>
</reference>
<evidence type="ECO:0000256" key="7">
    <source>
        <dbReference type="ARBA" id="ARBA00023080"/>
    </source>
</evidence>
<feature type="domain" description="Cyclic GMP-AMP synthase C-terminal" evidence="13">
    <location>
        <begin position="188"/>
        <end position="307"/>
    </location>
</feature>
<keyword evidence="3" id="KW-0479">Metal-binding</keyword>
<evidence type="ECO:0000256" key="6">
    <source>
        <dbReference type="ARBA" id="ARBA00022842"/>
    </source>
</evidence>
<evidence type="ECO:0000256" key="5">
    <source>
        <dbReference type="ARBA" id="ARBA00022840"/>
    </source>
</evidence>
<organism evidence="14 15">
    <name type="scientific">Bradyrhizobium japonicum</name>
    <dbReference type="NCBI Taxonomy" id="375"/>
    <lineage>
        <taxon>Bacteria</taxon>
        <taxon>Pseudomonadati</taxon>
        <taxon>Pseudomonadota</taxon>
        <taxon>Alphaproteobacteria</taxon>
        <taxon>Hyphomicrobiales</taxon>
        <taxon>Nitrobacteraceae</taxon>
        <taxon>Bradyrhizobium</taxon>
    </lineage>
</organism>
<keyword evidence="8" id="KW-0051">Antiviral defense</keyword>
<evidence type="ECO:0000259" key="12">
    <source>
        <dbReference type="Pfam" id="PF21654"/>
    </source>
</evidence>
<keyword evidence="2" id="KW-0548">Nucleotidyltransferase</keyword>
<evidence type="ECO:0000256" key="1">
    <source>
        <dbReference type="ARBA" id="ARBA00022679"/>
    </source>
</evidence>
<dbReference type="RefSeq" id="WP_248888289.1">
    <property type="nucleotide sequence ID" value="NZ_CP066351.1"/>
</dbReference>
<evidence type="ECO:0000259" key="11">
    <source>
        <dbReference type="Pfam" id="PF18134"/>
    </source>
</evidence>
<protein>
    <recommendedName>
        <fullName evidence="9">Cyclic GMP-AMP synthase</fullName>
    </recommendedName>
</protein>
<evidence type="ECO:0000256" key="3">
    <source>
        <dbReference type="ARBA" id="ARBA00022723"/>
    </source>
</evidence>
<proteinExistence type="predicted"/>
<keyword evidence="1" id="KW-0808">Transferase</keyword>
<keyword evidence="7" id="KW-0546">Nucleotide metabolism</keyword>
<dbReference type="InterPro" id="IPR048446">
    <property type="entry name" value="DncV_C"/>
</dbReference>
<dbReference type="Pfam" id="PF21713">
    <property type="entry name" value="DncV_C"/>
    <property type="match status" value="1"/>
</dbReference>
<evidence type="ECO:0000313" key="14">
    <source>
        <dbReference type="EMBL" id="MET4721208.1"/>
    </source>
</evidence>
<evidence type="ECO:0000256" key="8">
    <source>
        <dbReference type="ARBA" id="ARBA00023118"/>
    </source>
</evidence>
<feature type="domain" description="Cyclic GMP-AMP synthase DncV-like nucleotidyltransferase" evidence="12">
    <location>
        <begin position="58"/>
        <end position="147"/>
    </location>
</feature>
<comment type="caution">
    <text evidence="14">The sequence shown here is derived from an EMBL/GenBank/DDBJ whole genome shotgun (WGS) entry which is preliminary data.</text>
</comment>
<dbReference type="InterPro" id="IPR040511">
    <property type="entry name" value="AGS_C"/>
</dbReference>